<dbReference type="RefSeq" id="WP_344972333.1">
    <property type="nucleotide sequence ID" value="NZ_BAABDD010000013.1"/>
</dbReference>
<dbReference type="InterPro" id="IPR046198">
    <property type="entry name" value="DUF6230"/>
</dbReference>
<evidence type="ECO:0000313" key="2">
    <source>
        <dbReference type="Proteomes" id="UP001500908"/>
    </source>
</evidence>
<sequence>MSNEALDLERDDAQEGDGGHTSWARFGLLTAPAVLGAGALVFAMSQGAIAASFAVSGQQFKISADRLEGDGFAMYGSLDQTVREEVKPVAVAAIREAELDSLCQSVLTEFPILGEVSLKLTAGTEDTPVEASNLFVDMEQMDGDAEFSQLEIGRDASTLDKGPEGGQGMQDLFGMQGDTIEVDNLEQTAWGANAGTFRLSDLSMGVEQGANECF</sequence>
<organism evidence="1 2">
    <name type="scientific">Salinactinospora qingdaonensis</name>
    <dbReference type="NCBI Taxonomy" id="702744"/>
    <lineage>
        <taxon>Bacteria</taxon>
        <taxon>Bacillati</taxon>
        <taxon>Actinomycetota</taxon>
        <taxon>Actinomycetes</taxon>
        <taxon>Streptosporangiales</taxon>
        <taxon>Nocardiopsidaceae</taxon>
        <taxon>Salinactinospora</taxon>
    </lineage>
</organism>
<dbReference type="EMBL" id="BAABDD010000013">
    <property type="protein sequence ID" value="GAA3749418.1"/>
    <property type="molecule type" value="Genomic_DNA"/>
</dbReference>
<comment type="caution">
    <text evidence="1">The sequence shown here is derived from an EMBL/GenBank/DDBJ whole genome shotgun (WGS) entry which is preliminary data.</text>
</comment>
<proteinExistence type="predicted"/>
<gene>
    <name evidence="1" type="ORF">GCM10022402_30770</name>
</gene>
<dbReference type="Pfam" id="PF19741">
    <property type="entry name" value="DUF6230"/>
    <property type="match status" value="1"/>
</dbReference>
<accession>A0ABP7FXE4</accession>
<evidence type="ECO:0000313" key="1">
    <source>
        <dbReference type="EMBL" id="GAA3749418.1"/>
    </source>
</evidence>
<dbReference type="Proteomes" id="UP001500908">
    <property type="component" value="Unassembled WGS sequence"/>
</dbReference>
<keyword evidence="2" id="KW-1185">Reference proteome</keyword>
<protein>
    <submittedName>
        <fullName evidence="1">DUF6230 family protein</fullName>
    </submittedName>
</protein>
<name>A0ABP7FXE4_9ACTN</name>
<reference evidence="2" key="1">
    <citation type="journal article" date="2019" name="Int. J. Syst. Evol. Microbiol.">
        <title>The Global Catalogue of Microorganisms (GCM) 10K type strain sequencing project: providing services to taxonomists for standard genome sequencing and annotation.</title>
        <authorList>
            <consortium name="The Broad Institute Genomics Platform"/>
            <consortium name="The Broad Institute Genome Sequencing Center for Infectious Disease"/>
            <person name="Wu L."/>
            <person name="Ma J."/>
        </authorList>
    </citation>
    <scope>NUCLEOTIDE SEQUENCE [LARGE SCALE GENOMIC DNA]</scope>
    <source>
        <strain evidence="2">JCM 17137</strain>
    </source>
</reference>